<feature type="domain" description="N-acetyltransferase" evidence="3">
    <location>
        <begin position="9"/>
        <end position="171"/>
    </location>
</feature>
<gene>
    <name evidence="4" type="ORF">EFA69_07685</name>
</gene>
<keyword evidence="1 4" id="KW-0808">Transferase</keyword>
<protein>
    <submittedName>
        <fullName evidence="4">GNAT family N-acetyltransferase</fullName>
    </submittedName>
</protein>
<dbReference type="GO" id="GO:0016747">
    <property type="term" value="F:acyltransferase activity, transferring groups other than amino-acyl groups"/>
    <property type="evidence" value="ECO:0007669"/>
    <property type="project" value="InterPro"/>
</dbReference>
<comment type="caution">
    <text evidence="4">The sequence shown here is derived from an EMBL/GenBank/DDBJ whole genome shotgun (WGS) entry which is preliminary data.</text>
</comment>
<evidence type="ECO:0000313" key="5">
    <source>
        <dbReference type="Proteomes" id="UP000271010"/>
    </source>
</evidence>
<dbReference type="InterPro" id="IPR050832">
    <property type="entry name" value="Bact_Acetyltransf"/>
</dbReference>
<evidence type="ECO:0000259" key="3">
    <source>
        <dbReference type="PROSITE" id="PS51186"/>
    </source>
</evidence>
<dbReference type="EMBL" id="RJJE01000009">
    <property type="protein sequence ID" value="RNI29434.1"/>
    <property type="molecule type" value="Genomic_DNA"/>
</dbReference>
<dbReference type="OrthoDB" id="9800604at2"/>
<dbReference type="Pfam" id="PF13673">
    <property type="entry name" value="Acetyltransf_10"/>
    <property type="match status" value="1"/>
</dbReference>
<organism evidence="4 5">
    <name type="scientific">Rufibacter immobilis</name>
    <dbReference type="NCBI Taxonomy" id="1348778"/>
    <lineage>
        <taxon>Bacteria</taxon>
        <taxon>Pseudomonadati</taxon>
        <taxon>Bacteroidota</taxon>
        <taxon>Cytophagia</taxon>
        <taxon>Cytophagales</taxon>
        <taxon>Hymenobacteraceae</taxon>
        <taxon>Rufibacter</taxon>
    </lineage>
</organism>
<evidence type="ECO:0000256" key="2">
    <source>
        <dbReference type="ARBA" id="ARBA00023315"/>
    </source>
</evidence>
<dbReference type="Gene3D" id="3.40.630.30">
    <property type="match status" value="1"/>
</dbReference>
<dbReference type="PANTHER" id="PTHR43877">
    <property type="entry name" value="AMINOALKYLPHOSPHONATE N-ACETYLTRANSFERASE-RELATED-RELATED"/>
    <property type="match status" value="1"/>
</dbReference>
<evidence type="ECO:0000313" key="4">
    <source>
        <dbReference type="EMBL" id="RNI29434.1"/>
    </source>
</evidence>
<dbReference type="RefSeq" id="WP_123132520.1">
    <property type="nucleotide sequence ID" value="NZ_RJJE01000009.1"/>
</dbReference>
<dbReference type="CDD" id="cd04301">
    <property type="entry name" value="NAT_SF"/>
    <property type="match status" value="1"/>
</dbReference>
<name>A0A3M9MVA1_9BACT</name>
<proteinExistence type="predicted"/>
<dbReference type="AlphaFoldDB" id="A0A3M9MVA1"/>
<dbReference type="Proteomes" id="UP000271010">
    <property type="component" value="Unassembled WGS sequence"/>
</dbReference>
<evidence type="ECO:0000256" key="1">
    <source>
        <dbReference type="ARBA" id="ARBA00022679"/>
    </source>
</evidence>
<sequence length="174" mass="19985">MTAPTHPTPPVTVESTTDTALIQELAYATWQPTYEKILSQAQIDFMLTEMYSPEALRKQMEEGQTFLLLRQGEIPAAFASFSLLQPDQKLYKLNKLYIHPSFQGRGFGNRLLEEVTQRVKTQGGEKLELNVHRQNPAFHFYQKHGFEISQIIDIPFGQFTLNDYILHKKLSDAP</sequence>
<keyword evidence="5" id="KW-1185">Reference proteome</keyword>
<dbReference type="SUPFAM" id="SSF55729">
    <property type="entry name" value="Acyl-CoA N-acyltransferases (Nat)"/>
    <property type="match status" value="1"/>
</dbReference>
<dbReference type="PROSITE" id="PS51186">
    <property type="entry name" value="GNAT"/>
    <property type="match status" value="1"/>
</dbReference>
<accession>A0A3M9MVA1</accession>
<reference evidence="4 5" key="1">
    <citation type="submission" date="2018-11" db="EMBL/GenBank/DDBJ databases">
        <title>Rufibacter latericius sp. nov., isolated from water in Baiyang Lake.</title>
        <authorList>
            <person name="Yang Y."/>
        </authorList>
    </citation>
    <scope>NUCLEOTIDE SEQUENCE [LARGE SCALE GENOMIC DNA]</scope>
    <source>
        <strain evidence="4 5">MCC P1</strain>
    </source>
</reference>
<dbReference type="InterPro" id="IPR016181">
    <property type="entry name" value="Acyl_CoA_acyltransferase"/>
</dbReference>
<keyword evidence="2" id="KW-0012">Acyltransferase</keyword>
<dbReference type="InterPro" id="IPR000182">
    <property type="entry name" value="GNAT_dom"/>
</dbReference>